<evidence type="ECO:0000256" key="7">
    <source>
        <dbReference type="ARBA" id="ARBA00023288"/>
    </source>
</evidence>
<keyword evidence="4" id="KW-0472">Membrane</keyword>
<dbReference type="Proteomes" id="UP000249396">
    <property type="component" value="Unassembled WGS sequence"/>
</dbReference>
<name>A0A2W4QET8_9GAMM</name>
<dbReference type="SUPFAM" id="SSF53822">
    <property type="entry name" value="Periplasmic binding protein-like I"/>
    <property type="match status" value="1"/>
</dbReference>
<accession>A0A2W4QET8</accession>
<dbReference type="InterPro" id="IPR011990">
    <property type="entry name" value="TPR-like_helical_dom_sf"/>
</dbReference>
<dbReference type="GO" id="GO:0008360">
    <property type="term" value="P:regulation of cell shape"/>
    <property type="evidence" value="ECO:0007669"/>
    <property type="project" value="UniProtKB-KW"/>
</dbReference>
<evidence type="ECO:0000256" key="5">
    <source>
        <dbReference type="ARBA" id="ARBA00023139"/>
    </source>
</evidence>
<evidence type="ECO:0000313" key="8">
    <source>
        <dbReference type="EMBL" id="PZN70732.1"/>
    </source>
</evidence>
<keyword evidence="5" id="KW-0564">Palmitate</keyword>
<evidence type="ECO:0000256" key="3">
    <source>
        <dbReference type="ARBA" id="ARBA00022984"/>
    </source>
</evidence>
<dbReference type="AlphaFoldDB" id="A0A2W4QET8"/>
<keyword evidence="3" id="KW-0573">Peptidoglycan synthesis</keyword>
<dbReference type="Gene3D" id="1.25.40.10">
    <property type="entry name" value="Tetratricopeptide repeat domain"/>
    <property type="match status" value="1"/>
</dbReference>
<dbReference type="CDD" id="cd06339">
    <property type="entry name" value="PBP1_YraM_LppC_lipoprotein-like"/>
    <property type="match status" value="1"/>
</dbReference>
<reference evidence="8 9" key="1">
    <citation type="journal article" date="2018" name="Aquat. Microb. Ecol.">
        <title>Gammaproteobacterial methanotrophs dominate.</title>
        <authorList>
            <person name="Rissanen A.J."/>
            <person name="Saarenheimo J."/>
            <person name="Tiirola M."/>
            <person name="Peura S."/>
            <person name="Aalto S.L."/>
            <person name="Karvinen A."/>
            <person name="Nykanen H."/>
        </authorList>
    </citation>
    <scope>NUCLEOTIDE SEQUENCE [LARGE SCALE GENOMIC DNA]</scope>
    <source>
        <strain evidence="8">AMbin10</strain>
    </source>
</reference>
<dbReference type="PANTHER" id="PTHR38038:SF1">
    <property type="entry name" value="PENICILLIN-BINDING PROTEIN ACTIVATOR LPOA"/>
    <property type="match status" value="1"/>
</dbReference>
<proteinExistence type="predicted"/>
<keyword evidence="7" id="KW-0449">Lipoprotein</keyword>
<dbReference type="GO" id="GO:0009252">
    <property type="term" value="P:peptidoglycan biosynthetic process"/>
    <property type="evidence" value="ECO:0007669"/>
    <property type="project" value="UniProtKB-KW"/>
</dbReference>
<dbReference type="InterPro" id="IPR028082">
    <property type="entry name" value="Peripla_BP_I"/>
</dbReference>
<dbReference type="GO" id="GO:0031241">
    <property type="term" value="C:periplasmic side of cell outer membrane"/>
    <property type="evidence" value="ECO:0007669"/>
    <property type="project" value="TreeGrafter"/>
</dbReference>
<dbReference type="GO" id="GO:0030234">
    <property type="term" value="F:enzyme regulator activity"/>
    <property type="evidence" value="ECO:0007669"/>
    <property type="project" value="TreeGrafter"/>
</dbReference>
<evidence type="ECO:0000256" key="1">
    <source>
        <dbReference type="ARBA" id="ARBA00022729"/>
    </source>
</evidence>
<sequence length="771" mass="83343">MSSIASRTKGKPGSFIKGVPASDISAIDSPFSNLSKSFFDAVSSLCSCKAAKGLMIPWRSSKGRLWRVSSQAMKSTPCKTATARKLKSARLPIGVATRYSMPLGFSGTIPPHNLINNFTHMPKANLLLILSLILLLTGCAGQSTRHRDTPMIAEASERFRNGDYAGASQIYQRLAENSNDADYYRLLAADAELRAGNDRAARALLGAINSDELEEGDRQRYALLRARLDLNQGNAREAMARLDGIDYQKLTSPLRSHYHILRASAYNQLGDMLECARERVYYGQLTENPEATQKNNEAIYDALNRLPYKVLTDLLPSTQGTLGGWMALVIAQRSPEANRTQALQIWRAAYPGHPANGAFVEGLMAKKTKSVEITPLKSPAVESVAPVPAPIMPVPVQVTPAPPPQAAAPVPAPAQMTPTANGFIGVMLPLTGAYAQAAQAVRSGISAAWNADTNPNRSELRFADTQVGDLGAIYRKFVDDGAKFVIGPLLKEEVAALARSGNFTIPVLALNQASEANNRDGLYQFALTPEQEVEQSASLAWFDGRQNALLLAPASAFGQRMINHFSDYWKSLGGKISNIKTYQPGAADYSETAKRLLSNVPGGADTASASTTPPEFIFMIADSRDGRLLNPHIENQESIRIPVYATSLIFNGQPTAPQNADLSKVTFCDSPWLLNSDTGVLSRQAMHTVAEQTPEVYLRLLPMGIDAYRLSQELNLLKGGLQSQFPGATGVLTLRGNKVNRQLHCAQFVDNSLQPLGIAPILQPSASSLAP</sequence>
<evidence type="ECO:0000256" key="6">
    <source>
        <dbReference type="ARBA" id="ARBA00023237"/>
    </source>
</evidence>
<dbReference type="Gene3D" id="3.40.50.2300">
    <property type="match status" value="2"/>
</dbReference>
<dbReference type="InterPro" id="IPR007443">
    <property type="entry name" value="LpoA"/>
</dbReference>
<keyword evidence="1" id="KW-0732">Signal</keyword>
<dbReference type="Pfam" id="PF04348">
    <property type="entry name" value="LppC"/>
    <property type="match status" value="2"/>
</dbReference>
<dbReference type="EMBL" id="QJPH01000544">
    <property type="protein sequence ID" value="PZN70732.1"/>
    <property type="molecule type" value="Genomic_DNA"/>
</dbReference>
<organism evidence="8 9">
    <name type="scientific">Candidatus Methylumidiphilus alinenensis</name>
    <dbReference type="NCBI Taxonomy" id="2202197"/>
    <lineage>
        <taxon>Bacteria</taxon>
        <taxon>Pseudomonadati</taxon>
        <taxon>Pseudomonadota</taxon>
        <taxon>Gammaproteobacteria</taxon>
        <taxon>Methylococcales</taxon>
        <taxon>Candidatus Methylumidiphilus</taxon>
    </lineage>
</organism>
<evidence type="ECO:0000256" key="4">
    <source>
        <dbReference type="ARBA" id="ARBA00023136"/>
    </source>
</evidence>
<keyword evidence="2" id="KW-0133">Cell shape</keyword>
<dbReference type="PANTHER" id="PTHR38038">
    <property type="entry name" value="PENICILLIN-BINDING PROTEIN ACTIVATOR LPOA"/>
    <property type="match status" value="1"/>
</dbReference>
<evidence type="ECO:0000256" key="2">
    <source>
        <dbReference type="ARBA" id="ARBA00022960"/>
    </source>
</evidence>
<dbReference type="Gene3D" id="1.25.40.650">
    <property type="match status" value="1"/>
</dbReference>
<evidence type="ECO:0000313" key="9">
    <source>
        <dbReference type="Proteomes" id="UP000249396"/>
    </source>
</evidence>
<gene>
    <name evidence="8" type="ORF">DM484_27925</name>
</gene>
<evidence type="ECO:0008006" key="10">
    <source>
        <dbReference type="Google" id="ProtNLM"/>
    </source>
</evidence>
<keyword evidence="6" id="KW-0998">Cell outer membrane</keyword>
<comment type="caution">
    <text evidence="8">The sequence shown here is derived from an EMBL/GenBank/DDBJ whole genome shotgun (WGS) entry which is preliminary data.</text>
</comment>
<protein>
    <recommendedName>
        <fullName evidence="10">Penicillin-binding protein activator</fullName>
    </recommendedName>
</protein>